<gene>
    <name evidence="1" type="primary">EFM6</name>
    <name evidence="2" type="ORF">ASPVEDRAFT_134407</name>
</gene>
<dbReference type="AlphaFoldDB" id="A0A1L9PQU6"/>
<keyword evidence="1" id="KW-0489">Methyltransferase</keyword>
<dbReference type="SUPFAM" id="SSF53335">
    <property type="entry name" value="S-adenosyl-L-methionine-dependent methyltransferases"/>
    <property type="match status" value="1"/>
</dbReference>
<dbReference type="Pfam" id="PF10294">
    <property type="entry name" value="Methyltransf_16"/>
    <property type="match status" value="1"/>
</dbReference>
<name>A0A1L9PQU6_ASPVE</name>
<comment type="similarity">
    <text evidence="1">Belongs to the class I-like SAM-binding methyltransferase superfamily. METTL21 family. EFM6 subfamily.</text>
</comment>
<dbReference type="InterPro" id="IPR033684">
    <property type="entry name" value="EFM6"/>
</dbReference>
<dbReference type="InterPro" id="IPR029063">
    <property type="entry name" value="SAM-dependent_MTases_sf"/>
</dbReference>
<proteinExistence type="inferred from homology"/>
<dbReference type="GO" id="GO:0005829">
    <property type="term" value="C:cytosol"/>
    <property type="evidence" value="ECO:0007669"/>
    <property type="project" value="TreeGrafter"/>
</dbReference>
<feature type="binding site" evidence="1">
    <location>
        <position position="113"/>
    </location>
    <ligand>
        <name>S-adenosyl-L-methionine</name>
        <dbReference type="ChEBI" id="CHEBI:59789"/>
    </ligand>
</feature>
<feature type="binding site" evidence="1">
    <location>
        <begin position="88"/>
        <end position="90"/>
    </location>
    <ligand>
        <name>S-adenosyl-L-methionine</name>
        <dbReference type="ChEBI" id="CHEBI:59789"/>
    </ligand>
</feature>
<accession>A0A1L9PQU6</accession>
<dbReference type="Gene3D" id="3.40.50.150">
    <property type="entry name" value="Vaccinia Virus protein VP39"/>
    <property type="match status" value="1"/>
</dbReference>
<feature type="binding site" evidence="1">
    <location>
        <position position="61"/>
    </location>
    <ligand>
        <name>S-adenosyl-L-methionine</name>
        <dbReference type="ChEBI" id="CHEBI:59789"/>
    </ligand>
</feature>
<dbReference type="GO" id="GO:0016279">
    <property type="term" value="F:protein-lysine N-methyltransferase activity"/>
    <property type="evidence" value="ECO:0007669"/>
    <property type="project" value="UniProtKB-UniRule"/>
</dbReference>
<protein>
    <recommendedName>
        <fullName evidence="1">Protein-lysine N-methyltransferase EFM6</fullName>
        <ecNumber evidence="1">2.1.1.-</ecNumber>
    </recommendedName>
    <alternativeName>
        <fullName evidence="1">Elongation factor methyltransferase 6</fullName>
    </alternativeName>
</protein>
<feature type="binding site" evidence="1">
    <location>
        <position position="159"/>
    </location>
    <ligand>
        <name>S-adenosyl-L-methionine</name>
        <dbReference type="ChEBI" id="CHEBI:59789"/>
    </ligand>
</feature>
<sequence>MEDVLSPGSAGFNDPFNISESLVPVRETKQAGQSNVSFDGLLQRPLLLKEDLKEGCGGQLWPAGMVLAKYMLRQHRSSLVDKTILELGAGGGLVGLAVASGCELGPSAIYITDQAPMLPLMEANVALNNLTTIVNAAVLDWGVPISNDIPQHPEVILAADCVYFEPAFPLLISTLDELLGPNSVCYFCFKKRRRADLRFLKLAKKTFHLTEINDDPDAETYKRENIYIYSIRSKSGASGEGIVL</sequence>
<keyword evidence="1" id="KW-0949">S-adenosyl-L-methionine</keyword>
<dbReference type="HAMAP" id="MF_03198">
    <property type="entry name" value="Methyltr_EFM6"/>
    <property type="match status" value="1"/>
</dbReference>
<evidence type="ECO:0000313" key="3">
    <source>
        <dbReference type="Proteomes" id="UP000184073"/>
    </source>
</evidence>
<keyword evidence="1" id="KW-0808">Transferase</keyword>
<dbReference type="GO" id="GO:0032259">
    <property type="term" value="P:methylation"/>
    <property type="evidence" value="ECO:0007669"/>
    <property type="project" value="UniProtKB-KW"/>
</dbReference>
<dbReference type="PANTHER" id="PTHR14614:SF152">
    <property type="entry name" value="PROTEIN-LYSINE N-METHYLTRANSFERASE EFM6"/>
    <property type="match status" value="1"/>
</dbReference>
<dbReference type="EC" id="2.1.1.-" evidence="1"/>
<dbReference type="EMBL" id="KV878130">
    <property type="protein sequence ID" value="OJJ03832.1"/>
    <property type="molecule type" value="Genomic_DNA"/>
</dbReference>
<dbReference type="InterPro" id="IPR019410">
    <property type="entry name" value="Methyltransf_16"/>
</dbReference>
<keyword evidence="3" id="KW-1185">Reference proteome</keyword>
<keyword evidence="1" id="KW-0963">Cytoplasm</keyword>
<dbReference type="STRING" id="1036611.A0A1L9PQU6"/>
<dbReference type="Proteomes" id="UP000184073">
    <property type="component" value="Unassembled WGS sequence"/>
</dbReference>
<dbReference type="VEuPathDB" id="FungiDB:ASPVEDRAFT_134407"/>
<comment type="subcellular location">
    <subcellularLocation>
        <location evidence="1">Cytoplasm</location>
    </subcellularLocation>
</comment>
<evidence type="ECO:0000313" key="2">
    <source>
        <dbReference type="EMBL" id="OJJ03832.1"/>
    </source>
</evidence>
<feature type="binding site" evidence="1">
    <location>
        <position position="141"/>
    </location>
    <ligand>
        <name>S-adenosyl-L-methionine</name>
        <dbReference type="ChEBI" id="CHEBI:59789"/>
    </ligand>
</feature>
<comment type="function">
    <text evidence="1">S-adenosyl-L-methionine-dependent protein-lysine N-methyltransferase that methylates elongation factor 1-alpha.</text>
</comment>
<reference evidence="3" key="1">
    <citation type="journal article" date="2017" name="Genome Biol.">
        <title>Comparative genomics reveals high biological diversity and specific adaptations in the industrially and medically important fungal genus Aspergillus.</title>
        <authorList>
            <person name="de Vries R.P."/>
            <person name="Riley R."/>
            <person name="Wiebenga A."/>
            <person name="Aguilar-Osorio G."/>
            <person name="Amillis S."/>
            <person name="Uchima C.A."/>
            <person name="Anderluh G."/>
            <person name="Asadollahi M."/>
            <person name="Askin M."/>
            <person name="Barry K."/>
            <person name="Battaglia E."/>
            <person name="Bayram O."/>
            <person name="Benocci T."/>
            <person name="Braus-Stromeyer S.A."/>
            <person name="Caldana C."/>
            <person name="Canovas D."/>
            <person name="Cerqueira G.C."/>
            <person name="Chen F."/>
            <person name="Chen W."/>
            <person name="Choi C."/>
            <person name="Clum A."/>
            <person name="Dos Santos R.A."/>
            <person name="Damasio A.R."/>
            <person name="Diallinas G."/>
            <person name="Emri T."/>
            <person name="Fekete E."/>
            <person name="Flipphi M."/>
            <person name="Freyberg S."/>
            <person name="Gallo A."/>
            <person name="Gournas C."/>
            <person name="Habgood R."/>
            <person name="Hainaut M."/>
            <person name="Harispe M.L."/>
            <person name="Henrissat B."/>
            <person name="Hilden K.S."/>
            <person name="Hope R."/>
            <person name="Hossain A."/>
            <person name="Karabika E."/>
            <person name="Karaffa L."/>
            <person name="Karanyi Z."/>
            <person name="Krasevec N."/>
            <person name="Kuo A."/>
            <person name="Kusch H."/>
            <person name="LaButti K."/>
            <person name="Lagendijk E.L."/>
            <person name="Lapidus A."/>
            <person name="Levasseur A."/>
            <person name="Lindquist E."/>
            <person name="Lipzen A."/>
            <person name="Logrieco A.F."/>
            <person name="MacCabe A."/>
            <person name="Maekelae M.R."/>
            <person name="Malavazi I."/>
            <person name="Melin P."/>
            <person name="Meyer V."/>
            <person name="Mielnichuk N."/>
            <person name="Miskei M."/>
            <person name="Molnar A.P."/>
            <person name="Mule G."/>
            <person name="Ngan C.Y."/>
            <person name="Orejas M."/>
            <person name="Orosz E."/>
            <person name="Ouedraogo J.P."/>
            <person name="Overkamp K.M."/>
            <person name="Park H.-S."/>
            <person name="Perrone G."/>
            <person name="Piumi F."/>
            <person name="Punt P.J."/>
            <person name="Ram A.F."/>
            <person name="Ramon A."/>
            <person name="Rauscher S."/>
            <person name="Record E."/>
            <person name="Riano-Pachon D.M."/>
            <person name="Robert V."/>
            <person name="Roehrig J."/>
            <person name="Ruller R."/>
            <person name="Salamov A."/>
            <person name="Salih N.S."/>
            <person name="Samson R.A."/>
            <person name="Sandor E."/>
            <person name="Sanguinetti M."/>
            <person name="Schuetze T."/>
            <person name="Sepcic K."/>
            <person name="Shelest E."/>
            <person name="Sherlock G."/>
            <person name="Sophianopoulou V."/>
            <person name="Squina F.M."/>
            <person name="Sun H."/>
            <person name="Susca A."/>
            <person name="Todd R.B."/>
            <person name="Tsang A."/>
            <person name="Unkles S.E."/>
            <person name="van de Wiele N."/>
            <person name="van Rossen-Uffink D."/>
            <person name="Oliveira J.V."/>
            <person name="Vesth T.C."/>
            <person name="Visser J."/>
            <person name="Yu J.-H."/>
            <person name="Zhou M."/>
            <person name="Andersen M.R."/>
            <person name="Archer D.B."/>
            <person name="Baker S.E."/>
            <person name="Benoit I."/>
            <person name="Brakhage A.A."/>
            <person name="Braus G.H."/>
            <person name="Fischer R."/>
            <person name="Frisvad J.C."/>
            <person name="Goldman G.H."/>
            <person name="Houbraken J."/>
            <person name="Oakley B."/>
            <person name="Pocsi I."/>
            <person name="Scazzocchio C."/>
            <person name="Seiboth B."/>
            <person name="vanKuyk P.A."/>
            <person name="Wortman J."/>
            <person name="Dyer P.S."/>
            <person name="Grigoriev I.V."/>
        </authorList>
    </citation>
    <scope>NUCLEOTIDE SEQUENCE [LARGE SCALE GENOMIC DNA]</scope>
    <source>
        <strain evidence="3">CBS 583.65</strain>
    </source>
</reference>
<dbReference type="OrthoDB" id="407325at2759"/>
<organism evidence="2 3">
    <name type="scientific">Aspergillus versicolor CBS 583.65</name>
    <dbReference type="NCBI Taxonomy" id="1036611"/>
    <lineage>
        <taxon>Eukaryota</taxon>
        <taxon>Fungi</taxon>
        <taxon>Dikarya</taxon>
        <taxon>Ascomycota</taxon>
        <taxon>Pezizomycotina</taxon>
        <taxon>Eurotiomycetes</taxon>
        <taxon>Eurotiomycetidae</taxon>
        <taxon>Eurotiales</taxon>
        <taxon>Aspergillaceae</taxon>
        <taxon>Aspergillus</taxon>
        <taxon>Aspergillus subgen. Nidulantes</taxon>
    </lineage>
</organism>
<evidence type="ECO:0000256" key="1">
    <source>
        <dbReference type="HAMAP-Rule" id="MF_03198"/>
    </source>
</evidence>
<dbReference type="PANTHER" id="PTHR14614">
    <property type="entry name" value="HEPATOCELLULAR CARCINOMA-ASSOCIATED ANTIGEN"/>
    <property type="match status" value="1"/>
</dbReference>